<gene>
    <name evidence="2" type="ORF">DFH08DRAFT_895919</name>
</gene>
<evidence type="ECO:0000313" key="2">
    <source>
        <dbReference type="EMBL" id="KAJ7314301.1"/>
    </source>
</evidence>
<dbReference type="AlphaFoldDB" id="A0AAD7ED24"/>
<feature type="region of interest" description="Disordered" evidence="1">
    <location>
        <begin position="298"/>
        <end position="334"/>
    </location>
</feature>
<accession>A0AAD7ED24</accession>
<feature type="compositionally biased region" description="Low complexity" evidence="1">
    <location>
        <begin position="103"/>
        <end position="126"/>
    </location>
</feature>
<name>A0AAD7ED24_9AGAR</name>
<proteinExistence type="predicted"/>
<evidence type="ECO:0000313" key="3">
    <source>
        <dbReference type="Proteomes" id="UP001218218"/>
    </source>
</evidence>
<feature type="region of interest" description="Disordered" evidence="1">
    <location>
        <begin position="376"/>
        <end position="418"/>
    </location>
</feature>
<feature type="region of interest" description="Disordered" evidence="1">
    <location>
        <begin position="103"/>
        <end position="134"/>
    </location>
</feature>
<reference evidence="2" key="1">
    <citation type="submission" date="2023-03" db="EMBL/GenBank/DDBJ databases">
        <title>Massive genome expansion in bonnet fungi (Mycena s.s.) driven by repeated elements and novel gene families across ecological guilds.</title>
        <authorList>
            <consortium name="Lawrence Berkeley National Laboratory"/>
            <person name="Harder C.B."/>
            <person name="Miyauchi S."/>
            <person name="Viragh M."/>
            <person name="Kuo A."/>
            <person name="Thoen E."/>
            <person name="Andreopoulos B."/>
            <person name="Lu D."/>
            <person name="Skrede I."/>
            <person name="Drula E."/>
            <person name="Henrissat B."/>
            <person name="Morin E."/>
            <person name="Kohler A."/>
            <person name="Barry K."/>
            <person name="LaButti K."/>
            <person name="Morin E."/>
            <person name="Salamov A."/>
            <person name="Lipzen A."/>
            <person name="Mereny Z."/>
            <person name="Hegedus B."/>
            <person name="Baldrian P."/>
            <person name="Stursova M."/>
            <person name="Weitz H."/>
            <person name="Taylor A."/>
            <person name="Grigoriev I.V."/>
            <person name="Nagy L.G."/>
            <person name="Martin F."/>
            <person name="Kauserud H."/>
        </authorList>
    </citation>
    <scope>NUCLEOTIDE SEQUENCE</scope>
    <source>
        <strain evidence="2">CBHHK002</strain>
    </source>
</reference>
<protein>
    <submittedName>
        <fullName evidence="2">Uncharacterized protein</fullName>
    </submittedName>
</protein>
<feature type="region of interest" description="Disordered" evidence="1">
    <location>
        <begin position="46"/>
        <end position="71"/>
    </location>
</feature>
<dbReference type="Proteomes" id="UP001218218">
    <property type="component" value="Unassembled WGS sequence"/>
</dbReference>
<evidence type="ECO:0000256" key="1">
    <source>
        <dbReference type="SAM" id="MobiDB-lite"/>
    </source>
</evidence>
<keyword evidence="3" id="KW-1185">Reference proteome</keyword>
<organism evidence="2 3">
    <name type="scientific">Mycena albidolilacea</name>
    <dbReference type="NCBI Taxonomy" id="1033008"/>
    <lineage>
        <taxon>Eukaryota</taxon>
        <taxon>Fungi</taxon>
        <taxon>Dikarya</taxon>
        <taxon>Basidiomycota</taxon>
        <taxon>Agaricomycotina</taxon>
        <taxon>Agaricomycetes</taxon>
        <taxon>Agaricomycetidae</taxon>
        <taxon>Agaricales</taxon>
        <taxon>Marasmiineae</taxon>
        <taxon>Mycenaceae</taxon>
        <taxon>Mycena</taxon>
    </lineage>
</organism>
<comment type="caution">
    <text evidence="2">The sequence shown here is derived from an EMBL/GenBank/DDBJ whole genome shotgun (WGS) entry which is preliminary data.</text>
</comment>
<sequence length="418" mass="42645">MSSGKLSATPISSGKLSAAPMISAAAALPSTPASEWASRTNDMLAGAQGLTSPVPRVPGAFPEDTAESHTTDMGEALIAHAKAVVGYFGVATNGDAAQEQGQNLENSNLSTSSSTTSSLSAANTQLQEADSSREAGYTRLSSTAASVTSLAVLAGSTQSLGVFTTGSIPTASSSCAALENVPLSPTVPPTPHPTPVLHSSSTTGNRNAQTYPYIHASRIPVAGEPGSFSAPLISNLENENENSSAPPFTPITPVNPSLQYFPVSVPFQPPTNEDAIDAHEHKTRHAHALLTHAGTHANGHTDAEEAQRAAFTRGGSPQTANGNFEGKGTAGSVAPTHNAEAATAAAAGHVFTTAGVYVAATFGAARVAHAGAFIEEGDRHKESHGDENEEDGEGDPEGKKQGKASQFVAKLKEKMHVG</sequence>
<dbReference type="EMBL" id="JARIHO010000068">
    <property type="protein sequence ID" value="KAJ7314301.1"/>
    <property type="molecule type" value="Genomic_DNA"/>
</dbReference>
<feature type="compositionally biased region" description="Basic and acidic residues" evidence="1">
    <location>
        <begin position="376"/>
        <end position="386"/>
    </location>
</feature>